<dbReference type="EMBL" id="JAARVG010000013">
    <property type="protein sequence ID" value="MBC1794427.1"/>
    <property type="molecule type" value="Genomic_DNA"/>
</dbReference>
<accession>A0A099WK78</accession>
<evidence type="ECO:0000313" key="12">
    <source>
        <dbReference type="Proteomes" id="UP000529446"/>
    </source>
</evidence>
<dbReference type="Proteomes" id="UP000029844">
    <property type="component" value="Unassembled WGS sequence"/>
</dbReference>
<evidence type="ECO:0000313" key="4">
    <source>
        <dbReference type="EMBL" id="MBC1562403.1"/>
    </source>
</evidence>
<evidence type="ECO:0000313" key="9">
    <source>
        <dbReference type="EMBL" id="MBC2239677.1"/>
    </source>
</evidence>
<dbReference type="Proteomes" id="UP000529446">
    <property type="component" value="Unassembled WGS sequence"/>
</dbReference>
<dbReference type="GeneID" id="58716003"/>
<reference evidence="2 11" key="1">
    <citation type="submission" date="2014-05" db="EMBL/GenBank/DDBJ databases">
        <title>Novel Listeriaceae from food processing environments.</title>
        <authorList>
            <person name="den Bakker H.C."/>
        </authorList>
    </citation>
    <scope>NUCLEOTIDE SEQUENCE [LARGE SCALE GENOMIC DNA]</scope>
    <source>
        <strain evidence="2 11">FSL A5-0281</strain>
    </source>
</reference>
<evidence type="ECO:0000313" key="3">
    <source>
        <dbReference type="EMBL" id="MBC1317194.1"/>
    </source>
</evidence>
<evidence type="ECO:0000313" key="11">
    <source>
        <dbReference type="Proteomes" id="UP000029844"/>
    </source>
</evidence>
<dbReference type="Proteomes" id="UP000541955">
    <property type="component" value="Unassembled WGS sequence"/>
</dbReference>
<dbReference type="PROSITE" id="PS50930">
    <property type="entry name" value="HTH_LYTTR"/>
    <property type="match status" value="1"/>
</dbReference>
<dbReference type="EMBL" id="JAARZA010000002">
    <property type="protein sequence ID" value="MBC2239677.1"/>
    <property type="molecule type" value="Genomic_DNA"/>
</dbReference>
<dbReference type="PANTHER" id="PTHR37299:SF4">
    <property type="entry name" value="TRANSCRIPTIONAL REGULATOR"/>
    <property type="match status" value="1"/>
</dbReference>
<dbReference type="SMART" id="SM00850">
    <property type="entry name" value="LytTR"/>
    <property type="match status" value="1"/>
</dbReference>
<dbReference type="EMBL" id="JAARRW010000003">
    <property type="protein sequence ID" value="MBC1562403.1"/>
    <property type="molecule type" value="Genomic_DNA"/>
</dbReference>
<evidence type="ECO:0000313" key="16">
    <source>
        <dbReference type="Proteomes" id="UP000543379"/>
    </source>
</evidence>
<dbReference type="OrthoDB" id="9808614at2"/>
<evidence type="ECO:0000313" key="8">
    <source>
        <dbReference type="EMBL" id="MBC2175661.1"/>
    </source>
</evidence>
<dbReference type="GO" id="GO:0000156">
    <property type="term" value="F:phosphorelay response regulator activity"/>
    <property type="evidence" value="ECO:0007669"/>
    <property type="project" value="InterPro"/>
</dbReference>
<organism evidence="2 11">
    <name type="scientific">Listeria booriae</name>
    <dbReference type="NCBI Taxonomy" id="1552123"/>
    <lineage>
        <taxon>Bacteria</taxon>
        <taxon>Bacillati</taxon>
        <taxon>Bacillota</taxon>
        <taxon>Bacilli</taxon>
        <taxon>Bacillales</taxon>
        <taxon>Listeriaceae</taxon>
        <taxon>Listeria</taxon>
    </lineage>
</organism>
<dbReference type="Proteomes" id="UP000543379">
    <property type="component" value="Unassembled WGS sequence"/>
</dbReference>
<dbReference type="EMBL" id="JAARRU010000003">
    <property type="protein sequence ID" value="MBC1566211.1"/>
    <property type="molecule type" value="Genomic_DNA"/>
</dbReference>
<evidence type="ECO:0000313" key="6">
    <source>
        <dbReference type="EMBL" id="MBC1794427.1"/>
    </source>
</evidence>
<dbReference type="EMBL" id="JAARYD010000002">
    <property type="protein sequence ID" value="MBC2175661.1"/>
    <property type="molecule type" value="Genomic_DNA"/>
</dbReference>
<gene>
    <name evidence="2" type="ORF">EP57_00890</name>
    <name evidence="3" type="ORF">HB811_10440</name>
    <name evidence="4" type="ORF">HB902_09995</name>
    <name evidence="5" type="ORF">HB907_12405</name>
    <name evidence="6" type="ORF">HCA52_13430</name>
    <name evidence="7" type="ORF">HCB06_00465</name>
    <name evidence="10" type="ORF">HCB25_08995</name>
    <name evidence="8" type="ORF">HCB27_03460</name>
    <name evidence="9" type="ORF">HCB35_04235</name>
</gene>
<dbReference type="EMBL" id="JAAROV010000003">
    <property type="protein sequence ID" value="MBC1317194.1"/>
    <property type="molecule type" value="Genomic_DNA"/>
</dbReference>
<dbReference type="eggNOG" id="COG3279">
    <property type="taxonomic scope" value="Bacteria"/>
</dbReference>
<evidence type="ECO:0000313" key="10">
    <source>
        <dbReference type="EMBL" id="MBC2244201.1"/>
    </source>
</evidence>
<sequence>MKISIEYTDSKEIEVLIRGGATNPEVLQIVNALHALNAKTTNENQIIGTHNEATYILDLDTILFFESEGEIVSAVTSENRYRVKQRLYEINELVGETKFIQISKWCIANIKKIEKVELGINATMTVFFKDTNYRQVLTRSYMKHFKTKVLGG</sequence>
<dbReference type="GO" id="GO:0003677">
    <property type="term" value="F:DNA binding"/>
    <property type="evidence" value="ECO:0007669"/>
    <property type="project" value="InterPro"/>
</dbReference>
<comment type="caution">
    <text evidence="2">The sequence shown here is derived from an EMBL/GenBank/DDBJ whole genome shotgun (WGS) entry which is preliminary data.</text>
</comment>
<dbReference type="Proteomes" id="UP000586951">
    <property type="component" value="Unassembled WGS sequence"/>
</dbReference>
<dbReference type="PANTHER" id="PTHR37299">
    <property type="entry name" value="TRANSCRIPTIONAL REGULATOR-RELATED"/>
    <property type="match status" value="1"/>
</dbReference>
<dbReference type="Proteomes" id="UP000550367">
    <property type="component" value="Unassembled WGS sequence"/>
</dbReference>
<protein>
    <submittedName>
        <fullName evidence="3">LytTR family transcriptional regulator</fullName>
    </submittedName>
</protein>
<dbReference type="Pfam" id="PF04397">
    <property type="entry name" value="LytTR"/>
    <property type="match status" value="1"/>
</dbReference>
<dbReference type="InterPro" id="IPR007492">
    <property type="entry name" value="LytTR_DNA-bd_dom"/>
</dbReference>
<evidence type="ECO:0000259" key="1">
    <source>
        <dbReference type="PROSITE" id="PS50930"/>
    </source>
</evidence>
<dbReference type="Proteomes" id="UP000553016">
    <property type="component" value="Unassembled WGS sequence"/>
</dbReference>
<dbReference type="STRING" id="1552123.EP57_00890"/>
<evidence type="ECO:0000313" key="7">
    <source>
        <dbReference type="EMBL" id="MBC2115084.1"/>
    </source>
</evidence>
<evidence type="ECO:0000313" key="5">
    <source>
        <dbReference type="EMBL" id="MBC1566211.1"/>
    </source>
</evidence>
<proteinExistence type="predicted"/>
<reference evidence="12 13" key="2">
    <citation type="submission" date="2020-03" db="EMBL/GenBank/DDBJ databases">
        <title>Soil Listeria distribution.</title>
        <authorList>
            <person name="Liao J."/>
            <person name="Wiedmann M."/>
        </authorList>
    </citation>
    <scope>NUCLEOTIDE SEQUENCE [LARGE SCALE GENOMIC DNA]</scope>
    <source>
        <strain evidence="9 18">FSL L7-0149</strain>
        <strain evidence="10 17">FSL L7-0153</strain>
        <strain evidence="8 14">FSL L7-0259</strain>
        <strain evidence="7 12">FSL L7-0360</strain>
        <strain evidence="6 13">FSL L7-0978</strain>
        <strain evidence="4 15">FSL L7-1387</strain>
        <strain evidence="5 19">FSL L7-1427</strain>
        <strain evidence="3 16">FSL L7-1816</strain>
    </source>
</reference>
<evidence type="ECO:0000313" key="19">
    <source>
        <dbReference type="Proteomes" id="UP000586951"/>
    </source>
</evidence>
<name>A0A099WK78_9LIST</name>
<dbReference type="EMBL" id="JAARXI010000001">
    <property type="protein sequence ID" value="MBC2115084.1"/>
    <property type="molecule type" value="Genomic_DNA"/>
</dbReference>
<dbReference type="Proteomes" id="UP000541735">
    <property type="component" value="Unassembled WGS sequence"/>
</dbReference>
<dbReference type="AlphaFoldDB" id="A0A099WK78"/>
<dbReference type="RefSeq" id="WP_036083291.1">
    <property type="nucleotide sequence ID" value="NZ_CBCSHQ010000008.1"/>
</dbReference>
<keyword evidence="11" id="KW-1185">Reference proteome</keyword>
<feature type="domain" description="HTH LytTR-type" evidence="1">
    <location>
        <begin position="46"/>
        <end position="151"/>
    </location>
</feature>
<dbReference type="Proteomes" id="UP000539064">
    <property type="component" value="Unassembled WGS sequence"/>
</dbReference>
<dbReference type="InterPro" id="IPR046947">
    <property type="entry name" value="LytR-like"/>
</dbReference>
<evidence type="ECO:0000313" key="18">
    <source>
        <dbReference type="Proteomes" id="UP000553016"/>
    </source>
</evidence>
<dbReference type="EMBL" id="JNFA01000002">
    <property type="protein sequence ID" value="KGL44545.1"/>
    <property type="molecule type" value="Genomic_DNA"/>
</dbReference>
<evidence type="ECO:0000313" key="13">
    <source>
        <dbReference type="Proteomes" id="UP000539064"/>
    </source>
</evidence>
<dbReference type="Gene3D" id="2.40.50.1020">
    <property type="entry name" value="LytTr DNA-binding domain"/>
    <property type="match status" value="1"/>
</dbReference>
<evidence type="ECO:0000313" key="2">
    <source>
        <dbReference type="EMBL" id="KGL44545.1"/>
    </source>
</evidence>
<dbReference type="EMBL" id="JAARYY010000004">
    <property type="protein sequence ID" value="MBC2244201.1"/>
    <property type="molecule type" value="Genomic_DNA"/>
</dbReference>
<evidence type="ECO:0000313" key="15">
    <source>
        <dbReference type="Proteomes" id="UP000541955"/>
    </source>
</evidence>
<evidence type="ECO:0000313" key="17">
    <source>
        <dbReference type="Proteomes" id="UP000550367"/>
    </source>
</evidence>
<evidence type="ECO:0000313" key="14">
    <source>
        <dbReference type="Proteomes" id="UP000541735"/>
    </source>
</evidence>